<dbReference type="InterPro" id="IPR035965">
    <property type="entry name" value="PAS-like_dom_sf"/>
</dbReference>
<dbReference type="SMART" id="SM00065">
    <property type="entry name" value="GAF"/>
    <property type="match status" value="1"/>
</dbReference>
<comment type="caution">
    <text evidence="3">The sequence shown here is derived from an EMBL/GenBank/DDBJ whole genome shotgun (WGS) entry which is preliminary data.</text>
</comment>
<name>A0ABQ4Q3S4_9BURK</name>
<dbReference type="Gene3D" id="3.30.70.270">
    <property type="match status" value="1"/>
</dbReference>
<dbReference type="SUPFAM" id="SSF55781">
    <property type="entry name" value="GAF domain-like"/>
    <property type="match status" value="1"/>
</dbReference>
<dbReference type="EMBL" id="BPMK01000005">
    <property type="protein sequence ID" value="GIZ51394.1"/>
    <property type="molecule type" value="Genomic_DNA"/>
</dbReference>
<dbReference type="InterPro" id="IPR035919">
    <property type="entry name" value="EAL_sf"/>
</dbReference>
<dbReference type="InterPro" id="IPR029016">
    <property type="entry name" value="GAF-like_dom_sf"/>
</dbReference>
<dbReference type="InterPro" id="IPR043128">
    <property type="entry name" value="Rev_trsase/Diguanyl_cyclase"/>
</dbReference>
<proteinExistence type="predicted"/>
<evidence type="ECO:0000313" key="3">
    <source>
        <dbReference type="EMBL" id="GIZ51394.1"/>
    </source>
</evidence>
<dbReference type="Pfam" id="PF00563">
    <property type="entry name" value="EAL"/>
    <property type="match status" value="1"/>
</dbReference>
<dbReference type="Gene3D" id="3.30.450.40">
    <property type="match status" value="1"/>
</dbReference>
<gene>
    <name evidence="3" type="ORF">NCCP691_14080</name>
</gene>
<dbReference type="InterPro" id="IPR003018">
    <property type="entry name" value="GAF"/>
</dbReference>
<dbReference type="CDD" id="cd01949">
    <property type="entry name" value="GGDEF"/>
    <property type="match status" value="1"/>
</dbReference>
<dbReference type="CDD" id="cd00130">
    <property type="entry name" value="PAS"/>
    <property type="match status" value="1"/>
</dbReference>
<dbReference type="NCBIfam" id="TIGR00229">
    <property type="entry name" value="sensory_box"/>
    <property type="match status" value="1"/>
</dbReference>
<dbReference type="Gene3D" id="3.30.450.20">
    <property type="entry name" value="PAS domain"/>
    <property type="match status" value="1"/>
</dbReference>
<dbReference type="PANTHER" id="PTHR44757">
    <property type="entry name" value="DIGUANYLATE CYCLASE DGCP"/>
    <property type="match status" value="1"/>
</dbReference>
<dbReference type="SUPFAM" id="SSF55073">
    <property type="entry name" value="Nucleotide cyclase"/>
    <property type="match status" value="1"/>
</dbReference>
<dbReference type="SMART" id="SM00091">
    <property type="entry name" value="PAS"/>
    <property type="match status" value="2"/>
</dbReference>
<dbReference type="Pfam" id="PF08448">
    <property type="entry name" value="PAS_4"/>
    <property type="match status" value="1"/>
</dbReference>
<reference evidence="3 4" key="1">
    <citation type="journal article" date="2022" name="Int. J. Syst. Evol. Microbiol.">
        <title>Noviherbaspirillum aridicola sp. nov., isolated from an arid soil in Pakistan.</title>
        <authorList>
            <person name="Khan I.U."/>
            <person name="Saqib M."/>
            <person name="Amin A."/>
            <person name="Hussain F."/>
            <person name="Li L."/>
            <person name="Liu Y.H."/>
            <person name="Fang B.Z."/>
            <person name="Ahmed I."/>
            <person name="Li W.J."/>
        </authorList>
    </citation>
    <scope>NUCLEOTIDE SEQUENCE [LARGE SCALE GENOMIC DNA]</scope>
    <source>
        <strain evidence="3 4">NCCP-691</strain>
    </source>
</reference>
<dbReference type="SMART" id="SM00052">
    <property type="entry name" value="EAL"/>
    <property type="match status" value="1"/>
</dbReference>
<evidence type="ECO:0000259" key="1">
    <source>
        <dbReference type="PROSITE" id="PS50883"/>
    </source>
</evidence>
<dbReference type="Proteomes" id="UP000887222">
    <property type="component" value="Unassembled WGS sequence"/>
</dbReference>
<dbReference type="SMART" id="SM00267">
    <property type="entry name" value="GGDEF"/>
    <property type="match status" value="1"/>
</dbReference>
<dbReference type="RefSeq" id="WP_220807562.1">
    <property type="nucleotide sequence ID" value="NZ_BPMK01000005.1"/>
</dbReference>
<feature type="domain" description="GGDEF" evidence="2">
    <location>
        <begin position="463"/>
        <end position="596"/>
    </location>
</feature>
<accession>A0ABQ4Q3S4</accession>
<organism evidence="3 4">
    <name type="scientific">Noviherbaspirillum aridicola</name>
    <dbReference type="NCBI Taxonomy" id="2849687"/>
    <lineage>
        <taxon>Bacteria</taxon>
        <taxon>Pseudomonadati</taxon>
        <taxon>Pseudomonadota</taxon>
        <taxon>Betaproteobacteria</taxon>
        <taxon>Burkholderiales</taxon>
        <taxon>Oxalobacteraceae</taxon>
        <taxon>Noviherbaspirillum</taxon>
    </lineage>
</organism>
<evidence type="ECO:0008006" key="5">
    <source>
        <dbReference type="Google" id="ProtNLM"/>
    </source>
</evidence>
<dbReference type="InterPro" id="IPR013656">
    <property type="entry name" value="PAS_4"/>
</dbReference>
<keyword evidence="4" id="KW-1185">Reference proteome</keyword>
<dbReference type="Pfam" id="PF01590">
    <property type="entry name" value="GAF"/>
    <property type="match status" value="1"/>
</dbReference>
<dbReference type="CDD" id="cd01948">
    <property type="entry name" value="EAL"/>
    <property type="match status" value="1"/>
</dbReference>
<dbReference type="InterPro" id="IPR000014">
    <property type="entry name" value="PAS"/>
</dbReference>
<dbReference type="Pfam" id="PF00990">
    <property type="entry name" value="GGDEF"/>
    <property type="match status" value="1"/>
</dbReference>
<dbReference type="InterPro" id="IPR001633">
    <property type="entry name" value="EAL_dom"/>
</dbReference>
<dbReference type="PANTHER" id="PTHR44757:SF2">
    <property type="entry name" value="BIOFILM ARCHITECTURE MAINTENANCE PROTEIN MBAA"/>
    <property type="match status" value="1"/>
</dbReference>
<dbReference type="NCBIfam" id="TIGR00254">
    <property type="entry name" value="GGDEF"/>
    <property type="match status" value="1"/>
</dbReference>
<protein>
    <recommendedName>
        <fullName evidence="5">PAS domain S-box-containing protein/diguanylate cyclase (GGDEF)-like protein</fullName>
    </recommendedName>
</protein>
<dbReference type="PROSITE" id="PS50883">
    <property type="entry name" value="EAL"/>
    <property type="match status" value="1"/>
</dbReference>
<dbReference type="Gene3D" id="3.20.20.450">
    <property type="entry name" value="EAL domain"/>
    <property type="match status" value="1"/>
</dbReference>
<dbReference type="InterPro" id="IPR052155">
    <property type="entry name" value="Biofilm_reg_signaling"/>
</dbReference>
<dbReference type="InterPro" id="IPR000160">
    <property type="entry name" value="GGDEF_dom"/>
</dbReference>
<dbReference type="PROSITE" id="PS50887">
    <property type="entry name" value="GGDEF"/>
    <property type="match status" value="1"/>
</dbReference>
<evidence type="ECO:0000259" key="2">
    <source>
        <dbReference type="PROSITE" id="PS50887"/>
    </source>
</evidence>
<feature type="domain" description="EAL" evidence="1">
    <location>
        <begin position="606"/>
        <end position="857"/>
    </location>
</feature>
<sequence>MPAHTDLASRAPLDTARFILPAEWHALAELFGADIGLLMLDGGQIRLMNAALAGHLGYEPDELAGQPAQALVRSEEPGPDLDMTEGDTLMLRAKSGARLPFRVLERRDDPLPDSRTAILALRPLAAHETDVPAPGARLLAITEQLPDMVLVCDTDAGIRYANKAFGQLAGAHGDALLTVVHHDDRGQVAAALERAAGDDSVPLEMRIRRADGGWSHVAGTAVNLLGHPDVQGLLVNVRDITGEVAQRQRSDSERKRQLHYLNRLLRVARRPQANLDSTLKVILKSAAKALGVQRCAWWEAGENRASRCVLAYDDVHQNYLVEETDALFARAFEPLLHRVLAGGAPLALDDVDRDPRAALYCEYFHAQGIKALLAAPVARDAVPSGLLVFSVVGAARAWRRDETEFAGNVACLVAGALEERVRSHTESRLRDIALEDSLTRLPAGGYVRQRAAEIFPKLSARADTLAVFVIDLDGFTGINDRHGPLLGDELLKAAALRLKNAVRRDDVLVRLEGDAFLLLARDVRDAQVVEDIAQQITDSLRNAFSLQGQILRVSASVGIARYPEHGADLETLLRKAGEARYQAKAAGRGQYRAFSGAAQAARAAPEEDPAAQLRRAIAQHELQHYYQPQVDLGSGRIRGVEALLRWQHPQHGLLLPASFLPLAEQGDDIGALTAWALDDACRQAAVWHGMGMDDFTIALKLSAAQLADTVLLPALEAALSRRGLPARQVECEIKEAVLRDADEALLSRIRGLGELGAAVTIDETGGEGLEALVQRVPVHKVKIDASPAGGMQETDTPAVADAAIAAAHALGLEVVAKGVETSQQVEHLRERGCDIGLGYYYTQPLTADQFEKWLTRR</sequence>
<dbReference type="SUPFAM" id="SSF141868">
    <property type="entry name" value="EAL domain-like"/>
    <property type="match status" value="1"/>
</dbReference>
<evidence type="ECO:0000313" key="4">
    <source>
        <dbReference type="Proteomes" id="UP000887222"/>
    </source>
</evidence>
<dbReference type="SUPFAM" id="SSF55785">
    <property type="entry name" value="PYP-like sensor domain (PAS domain)"/>
    <property type="match status" value="1"/>
</dbReference>
<dbReference type="InterPro" id="IPR029787">
    <property type="entry name" value="Nucleotide_cyclase"/>
</dbReference>